<feature type="domain" description="WxL" evidence="2">
    <location>
        <begin position="63"/>
        <end position="233"/>
    </location>
</feature>
<dbReference type="Pfam" id="PF13731">
    <property type="entry name" value="WxL"/>
    <property type="match status" value="1"/>
</dbReference>
<sequence length="237" mass="25162">MKLHNCVYATVAALSTFLMFTSVAKAETTDNVTSLNDSDNIAINYNSDDNNSETTTKTSTVSVNVLSGDLSLDAVPSFSFEKIEAGSSVNLKDNSSDGDVVVDGNSSGILQVTDSRKNSPGFILSARLNSFSNNNSNDNFTMTLNSQELYDDSGDNISTSSDDLTTEKAKLDAGSNQNTEVMNLNSGSYRSGTITTSFTSPDSASLYTPSNASDLNSSSRHSSTIVWTLTPKPSTTE</sequence>
<dbReference type="Proteomes" id="UP000187499">
    <property type="component" value="Chromosome"/>
</dbReference>
<dbReference type="RefSeq" id="WP_076613799.1">
    <property type="nucleotide sequence ID" value="NZ_CP019323.1"/>
</dbReference>
<name>A0A1P8Q0E6_9LACO</name>
<dbReference type="KEGG" id="lalw:BTM29_01445"/>
<evidence type="ECO:0000259" key="2">
    <source>
        <dbReference type="Pfam" id="PF13731"/>
    </source>
</evidence>
<dbReference type="AlphaFoldDB" id="A0A1P8Q0E6"/>
<dbReference type="OrthoDB" id="2288291at2"/>
<keyword evidence="4" id="KW-1185">Reference proteome</keyword>
<dbReference type="InterPro" id="IPR027994">
    <property type="entry name" value="WxL_dom"/>
</dbReference>
<evidence type="ECO:0000256" key="1">
    <source>
        <dbReference type="SAM" id="SignalP"/>
    </source>
</evidence>
<dbReference type="STRING" id="1847728.BTM29_01445"/>
<protein>
    <recommendedName>
        <fullName evidence="2">WxL domain-containing protein</fullName>
    </recommendedName>
</protein>
<keyword evidence="1" id="KW-0732">Signal</keyword>
<evidence type="ECO:0000313" key="3">
    <source>
        <dbReference type="EMBL" id="APX71295.1"/>
    </source>
</evidence>
<evidence type="ECO:0000313" key="4">
    <source>
        <dbReference type="Proteomes" id="UP000187499"/>
    </source>
</evidence>
<feature type="chain" id="PRO_5013021112" description="WxL domain-containing protein" evidence="1">
    <location>
        <begin position="27"/>
        <end position="237"/>
    </location>
</feature>
<gene>
    <name evidence="3" type="ORF">BTM29_01445</name>
</gene>
<reference evidence="4" key="1">
    <citation type="submission" date="2016-12" db="EMBL/GenBank/DDBJ databases">
        <authorList>
            <person name="Jung M.Y."/>
            <person name="Lee S.H."/>
        </authorList>
    </citation>
    <scope>NUCLEOTIDE SEQUENCE [LARGE SCALE GENOMIC DNA]</scope>
    <source>
        <strain evidence="4">WiKim39</strain>
    </source>
</reference>
<accession>A0A1P8Q0E6</accession>
<proteinExistence type="predicted"/>
<feature type="signal peptide" evidence="1">
    <location>
        <begin position="1"/>
        <end position="26"/>
    </location>
</feature>
<organism evidence="3 4">
    <name type="scientific">Companilactobacillus allii</name>
    <dbReference type="NCBI Taxonomy" id="1847728"/>
    <lineage>
        <taxon>Bacteria</taxon>
        <taxon>Bacillati</taxon>
        <taxon>Bacillota</taxon>
        <taxon>Bacilli</taxon>
        <taxon>Lactobacillales</taxon>
        <taxon>Lactobacillaceae</taxon>
        <taxon>Companilactobacillus</taxon>
    </lineage>
</organism>
<dbReference type="EMBL" id="CP019323">
    <property type="protein sequence ID" value="APX71295.1"/>
    <property type="molecule type" value="Genomic_DNA"/>
</dbReference>